<dbReference type="EMBL" id="MN034503">
    <property type="protein sequence ID" value="QDH88967.1"/>
    <property type="molecule type" value="Genomic_RNA"/>
</dbReference>
<dbReference type="InterPro" id="IPR007096">
    <property type="entry name" value="RNA-dir_Rpol_cat_phage"/>
</dbReference>
<evidence type="ECO:0000256" key="6">
    <source>
        <dbReference type="ARBA" id="ARBA00022953"/>
    </source>
</evidence>
<dbReference type="InterPro" id="IPR005093">
    <property type="entry name" value="RNArep_beta"/>
</dbReference>
<sequence length="603" mass="68402">MLLKEVLSDESAWCHVSATQDLKTIQRRVEHEGISFLTISLTNYGKDFEKSLAQGYVGRQSFLGFTRKGELPLLFGGFLDLVFDRASGRLLDVPSIDAIRSVRQLTLMFGKVKIECSKERIDKAVDSYIKCEQEVRLHDSYFSSYQAEFVRMSHLLFGEMFSKLNLKIQHEGVLPKHGKGSTADGFRGNAKYLQTEWPLRLEEEFPAMEYLSPRWAEEFLDSVNFLEPGQERPVKVITVPKTLKTPRIIAEEPVAMQYVQQGILELMSEATRADDIARWLICSDSQDPNRDLARKGSIDGSFATLDLSEASDRVSNQHVRALLTYHPIFARAVDACRSRKADVPGYGVIRLAKFASMGSALCFPFEAIVFATVVFLGIQDALNRPIRKSDVMSLQGQVRVYGDDIIVPVDYANHVVARLETFGFRVNRSKSFWTGLFRESCGKEYYAGEYVSLTRLRRVLPTPHEHARSMTQRKKSERSLEIVSLVSFRNRMFKSGHWQVTRWLDPLIEEFIPFPAGLETSPALAKLSSLGYETHGTNHLLQRPFITAAVKKDVTPKDNLEGDGALMKFFLKRGLDPFADKRHLERAGRPVSVDIKIRNVSPF</sequence>
<feature type="binding site" evidence="9">
    <location>
        <position position="404"/>
    </location>
    <ligand>
        <name>Mg(2+)</name>
        <dbReference type="ChEBI" id="CHEBI:18420"/>
        <label>2</label>
    </ligand>
</feature>
<name>A0A514D5V1_9VIRU</name>
<protein>
    <recommendedName>
        <fullName evidence="1">RNA-directed RNA polymerase</fullName>
        <ecNumber evidence="1">2.7.7.48</ecNumber>
    </recommendedName>
    <alternativeName>
        <fullName evidence="7">RNA replicase beta chain</fullName>
    </alternativeName>
</protein>
<keyword evidence="9" id="KW-0479">Metal-binding</keyword>
<dbReference type="PROSITE" id="PS50522">
    <property type="entry name" value="RDRP_PHAGE"/>
    <property type="match status" value="1"/>
</dbReference>
<evidence type="ECO:0000256" key="1">
    <source>
        <dbReference type="ARBA" id="ARBA00012494"/>
    </source>
</evidence>
<feature type="domain" description="RdRp catalytic" evidence="10">
    <location>
        <begin position="291"/>
        <end position="435"/>
    </location>
</feature>
<evidence type="ECO:0000256" key="8">
    <source>
        <dbReference type="ARBA" id="ARBA00048744"/>
    </source>
</evidence>
<evidence type="ECO:0000256" key="9">
    <source>
        <dbReference type="PIRSR" id="PIRSR605093-1"/>
    </source>
</evidence>
<proteinExistence type="predicted"/>
<comment type="cofactor">
    <cofactor evidence="9">
        <name>Mg(2+)</name>
        <dbReference type="ChEBI" id="CHEBI:18420"/>
    </cofactor>
    <text evidence="9">Binds 2 Mg(2+) per subunit.</text>
</comment>
<evidence type="ECO:0000256" key="2">
    <source>
        <dbReference type="ARBA" id="ARBA00022484"/>
    </source>
</evidence>
<keyword evidence="6" id="KW-0693">Viral RNA replication</keyword>
<accession>A0A514D5V1</accession>
<dbReference type="GO" id="GO:0000166">
    <property type="term" value="F:nucleotide binding"/>
    <property type="evidence" value="ECO:0007669"/>
    <property type="project" value="UniProtKB-KW"/>
</dbReference>
<evidence type="ECO:0000256" key="5">
    <source>
        <dbReference type="ARBA" id="ARBA00022741"/>
    </source>
</evidence>
<keyword evidence="3" id="KW-0808">Transferase</keyword>
<feature type="binding site" evidence="9">
    <location>
        <position position="306"/>
    </location>
    <ligand>
        <name>Mg(2+)</name>
        <dbReference type="ChEBI" id="CHEBI:18420"/>
        <label>2</label>
    </ligand>
</feature>
<dbReference type="GO" id="GO:0039694">
    <property type="term" value="P:viral RNA genome replication"/>
    <property type="evidence" value="ECO:0007669"/>
    <property type="project" value="InterPro"/>
</dbReference>
<evidence type="ECO:0000256" key="4">
    <source>
        <dbReference type="ARBA" id="ARBA00022695"/>
    </source>
</evidence>
<dbReference type="GO" id="GO:0046872">
    <property type="term" value="F:metal ion binding"/>
    <property type="evidence" value="ECO:0007669"/>
    <property type="project" value="UniProtKB-KW"/>
</dbReference>
<keyword evidence="2 11" id="KW-0696">RNA-directed RNA polymerase</keyword>
<keyword evidence="4" id="KW-0548">Nucleotidyltransferase</keyword>
<dbReference type="Pfam" id="PF03431">
    <property type="entry name" value="RNA_replicase_B"/>
    <property type="match status" value="1"/>
</dbReference>
<organism evidence="11">
    <name type="scientific">Leviviridae sp</name>
    <dbReference type="NCBI Taxonomy" id="2027243"/>
    <lineage>
        <taxon>Viruses</taxon>
        <taxon>Riboviria</taxon>
        <taxon>Orthornavirae</taxon>
        <taxon>Lenarviricota</taxon>
        <taxon>Leviviricetes</taxon>
        <taxon>Norzivirales</taxon>
        <taxon>Fiersviridae</taxon>
    </lineage>
</organism>
<gene>
    <name evidence="11" type="ORF">H3Bulk42285_000004</name>
</gene>
<feature type="binding site" evidence="9">
    <location>
        <position position="403"/>
    </location>
    <ligand>
        <name>Mg(2+)</name>
        <dbReference type="ChEBI" id="CHEBI:18420"/>
        <label>2</label>
    </ligand>
</feature>
<evidence type="ECO:0000259" key="10">
    <source>
        <dbReference type="PROSITE" id="PS50522"/>
    </source>
</evidence>
<evidence type="ECO:0000256" key="3">
    <source>
        <dbReference type="ARBA" id="ARBA00022679"/>
    </source>
</evidence>
<evidence type="ECO:0000256" key="7">
    <source>
        <dbReference type="ARBA" id="ARBA00030248"/>
    </source>
</evidence>
<evidence type="ECO:0000313" key="11">
    <source>
        <dbReference type="EMBL" id="QDH88967.1"/>
    </source>
</evidence>
<dbReference type="GO" id="GO:0003968">
    <property type="term" value="F:RNA-directed RNA polymerase activity"/>
    <property type="evidence" value="ECO:0007669"/>
    <property type="project" value="UniProtKB-KW"/>
</dbReference>
<comment type="catalytic activity">
    <reaction evidence="8">
        <text>RNA(n) + a ribonucleoside 5'-triphosphate = RNA(n+1) + diphosphate</text>
        <dbReference type="Rhea" id="RHEA:21248"/>
        <dbReference type="Rhea" id="RHEA-COMP:14527"/>
        <dbReference type="Rhea" id="RHEA-COMP:17342"/>
        <dbReference type="ChEBI" id="CHEBI:33019"/>
        <dbReference type="ChEBI" id="CHEBI:61557"/>
        <dbReference type="ChEBI" id="CHEBI:140395"/>
        <dbReference type="EC" id="2.7.7.48"/>
    </reaction>
</comment>
<keyword evidence="5" id="KW-0547">Nucleotide-binding</keyword>
<keyword evidence="9" id="KW-0460">Magnesium</keyword>
<dbReference type="EC" id="2.7.7.48" evidence="1"/>
<reference evidence="11" key="1">
    <citation type="submission" date="2019-05" db="EMBL/GenBank/DDBJ databases">
        <title>Metatranscriptomic reconstruction reveals RNA viruses with the potential to shape carbon cycling in soil.</title>
        <authorList>
            <person name="Starr E.P."/>
            <person name="Nuccio E."/>
            <person name="Pett-Ridge J."/>
            <person name="Banfield J.F."/>
            <person name="Firestone M.K."/>
        </authorList>
    </citation>
    <scope>NUCLEOTIDE SEQUENCE</scope>
    <source>
        <strain evidence="11">H3_Bulk_42_scaffold_285</strain>
    </source>
</reference>